<reference evidence="2" key="1">
    <citation type="submission" date="2017-05" db="UniProtKB">
        <authorList>
            <consortium name="EnsemblMetazoa"/>
        </authorList>
    </citation>
    <scope>IDENTIFICATION</scope>
</reference>
<protein>
    <submittedName>
        <fullName evidence="2">Uncharacterized protein</fullName>
    </submittedName>
</protein>
<evidence type="ECO:0000313" key="2">
    <source>
        <dbReference type="EnsemblMetazoa" id="Aqu2.1.30956_001"/>
    </source>
</evidence>
<dbReference type="InParanoid" id="A0A1X7UTF9"/>
<organism evidence="2">
    <name type="scientific">Amphimedon queenslandica</name>
    <name type="common">Sponge</name>
    <dbReference type="NCBI Taxonomy" id="400682"/>
    <lineage>
        <taxon>Eukaryota</taxon>
        <taxon>Metazoa</taxon>
        <taxon>Porifera</taxon>
        <taxon>Demospongiae</taxon>
        <taxon>Heteroscleromorpha</taxon>
        <taxon>Haplosclerida</taxon>
        <taxon>Niphatidae</taxon>
        <taxon>Amphimedon</taxon>
    </lineage>
</organism>
<evidence type="ECO:0000256" key="1">
    <source>
        <dbReference type="SAM" id="MobiDB-lite"/>
    </source>
</evidence>
<feature type="region of interest" description="Disordered" evidence="1">
    <location>
        <begin position="89"/>
        <end position="109"/>
    </location>
</feature>
<dbReference type="EnsemblMetazoa" id="Aqu2.1.30956_001">
    <property type="protein sequence ID" value="Aqu2.1.30956_001"/>
    <property type="gene ID" value="Aqu2.1.30956"/>
</dbReference>
<accession>A0A1X7UTF9</accession>
<sequence>MHLLMPFPQQARLISFSKSTNPHSSLPSFPGRAVTPLGPMSAVDLPPLGATVRSLFKEGLAASSHRSYRSARNPYLEFCRRANLRPLPNNRSRYAFLPRSSHGRGSRPDQCRLTCQPYVT</sequence>
<proteinExistence type="predicted"/>
<dbReference type="AlphaFoldDB" id="A0A1X7UTF9"/>
<name>A0A1X7UTF9_AMPQE</name>
<dbReference type="OrthoDB" id="6019648at2759"/>